<dbReference type="Pfam" id="PF07244">
    <property type="entry name" value="POTRA"/>
    <property type="match status" value="4"/>
</dbReference>
<proteinExistence type="inferred from homology"/>
<dbReference type="PANTHER" id="PTHR12815:SF23">
    <property type="entry name" value="OUTER MEMBRANE PROTEIN ASSEMBLY FACTOR BAMA"/>
    <property type="match status" value="1"/>
</dbReference>
<dbReference type="RefSeq" id="WP_081806398.1">
    <property type="nucleotide sequence ID" value="NZ_AQQY01000001.1"/>
</dbReference>
<comment type="caution">
    <text evidence="11">The sequence shown here is derived from an EMBL/GenBank/DDBJ whole genome shotgun (WGS) entry which is preliminary data.</text>
</comment>
<evidence type="ECO:0000259" key="10">
    <source>
        <dbReference type="PROSITE" id="PS51779"/>
    </source>
</evidence>
<reference evidence="11 12" key="1">
    <citation type="submission" date="2013-04" db="EMBL/GenBank/DDBJ databases">
        <title>Shimia sp. 22II-S11-Z10 Genome Sequencing.</title>
        <authorList>
            <person name="Lai Q."/>
            <person name="Li G."/>
            <person name="Shao Z."/>
        </authorList>
    </citation>
    <scope>NUCLEOTIDE SEQUENCE [LARGE SCALE GENOMIC DNA]</scope>
    <source>
        <strain evidence="12">22II-S11-Z10</strain>
    </source>
</reference>
<comment type="subunit">
    <text evidence="8">Part of the Bam complex.</text>
</comment>
<organism evidence="11 12">
    <name type="scientific">Actibacterium atlanticum</name>
    <dbReference type="NCBI Taxonomy" id="1461693"/>
    <lineage>
        <taxon>Bacteria</taxon>
        <taxon>Pseudomonadati</taxon>
        <taxon>Pseudomonadota</taxon>
        <taxon>Alphaproteobacteria</taxon>
        <taxon>Rhodobacterales</taxon>
        <taxon>Roseobacteraceae</taxon>
        <taxon>Actibacterium</taxon>
    </lineage>
</organism>
<dbReference type="EMBL" id="AQQY01000001">
    <property type="protein sequence ID" value="KCV83557.1"/>
    <property type="molecule type" value="Genomic_DNA"/>
</dbReference>
<evidence type="ECO:0000256" key="8">
    <source>
        <dbReference type="HAMAP-Rule" id="MF_01430"/>
    </source>
</evidence>
<dbReference type="PATRIC" id="fig|1461693.3.peg.480"/>
<sequence>MTTKFGGILGALPSPAAGLCKLALLFFLSFSTVSLVKPDIAEAQSYRFTTVEIVGNQRVDGATILSYAGIGRGQTVSAGQLNTAYQAIVDSGLFEQVTVTPRGSKLVIEVVEYPTINIINFEGNKLLKDEELATIIRSQSRRVYSPSAAEADAAEIVTAYEVQGRVAATVTPRIIRRSDNRVDLVFEVTEGKVVEINRISFVGNREFSGRRLRRVLETKQAGIFRSILRSDTFVADRIDFDKQVLQDFYLSRGYIDFQVLSVTPELTRNRDSFVITFNLREGQQFRVGEVTAISDLAEIDPEVYQEALALRSGVVYSPSLVENNVQRLEALALRQGLDFIRVSPRITRNDRDLTLDVDFVIEKGPRVFVERIDIEGNATTLDNVIRRQFDTVEGDPFNPRAIRDSAERIRALGFFSNAEVNAREGTSTDQVIVDVDVEEQPTGSLAFGLSYSTDDGTGANVSFTERNFLGRGQTIGLSFDTSSESRSLSFNFVEPSFLGRKSGFGLNAYYSKTDNQFSNAYDTTRVGFSPSIIFPISEFSRLGLQYTIEEEDMTNYTGDSAIITFETAQGPQITSSIGYTYSMDTRDVGLDPNAGVLFRLSQELAGLGGDTEYLETNILVAAEKRIFNEDVTLRAEFEGGLLQMISGSSRAIDRFFASGKIRGFQSAGIGPRDLASSNEQALGGNTFAVARFEAEFPLGIDEEIGITGGVFADFGAVWGLNYDNSWGVDDGFHLRSAVGVSIFWDTVLGPLRFNFAKPLEKRPYDRTQEFELTVSTRF</sequence>
<dbReference type="eggNOG" id="COG4775">
    <property type="taxonomic scope" value="Bacteria"/>
</dbReference>
<dbReference type="GO" id="GO:0051205">
    <property type="term" value="P:protein insertion into membrane"/>
    <property type="evidence" value="ECO:0007669"/>
    <property type="project" value="UniProtKB-UniRule"/>
</dbReference>
<accession>A0A058ZQW1</accession>
<comment type="function">
    <text evidence="8">Part of the outer membrane protein assembly complex, which is involved in assembly and insertion of beta-barrel proteins into the outer membrane.</text>
</comment>
<evidence type="ECO:0000256" key="9">
    <source>
        <dbReference type="NCBIfam" id="TIGR03303"/>
    </source>
</evidence>
<feature type="domain" description="POTRA" evidence="10">
    <location>
        <begin position="367"/>
        <end position="440"/>
    </location>
</feature>
<dbReference type="Gene3D" id="3.10.20.310">
    <property type="entry name" value="membrane protein fhac"/>
    <property type="match status" value="5"/>
</dbReference>
<dbReference type="Pfam" id="PF01103">
    <property type="entry name" value="Omp85"/>
    <property type="match status" value="1"/>
</dbReference>
<keyword evidence="4 8" id="KW-0732">Signal</keyword>
<evidence type="ECO:0000256" key="2">
    <source>
        <dbReference type="ARBA" id="ARBA00022452"/>
    </source>
</evidence>
<gene>
    <name evidence="8" type="primary">bamA</name>
    <name evidence="11" type="ORF">ATO10_02315</name>
</gene>
<dbReference type="PANTHER" id="PTHR12815">
    <property type="entry name" value="SORTING AND ASSEMBLY MACHINERY SAMM50 PROTEIN FAMILY MEMBER"/>
    <property type="match status" value="1"/>
</dbReference>
<protein>
    <recommendedName>
        <fullName evidence="8 9">Outer membrane protein assembly factor BamA</fullName>
    </recommendedName>
</protein>
<dbReference type="PIRSF" id="PIRSF006076">
    <property type="entry name" value="OM_assembly_OMP85"/>
    <property type="match status" value="1"/>
</dbReference>
<keyword evidence="3 8" id="KW-0812">Transmembrane</keyword>
<keyword evidence="2 8" id="KW-1134">Transmembrane beta strand</keyword>
<dbReference type="InterPro" id="IPR039910">
    <property type="entry name" value="D15-like"/>
</dbReference>
<name>A0A058ZQW1_9RHOB</name>
<dbReference type="NCBIfam" id="TIGR03303">
    <property type="entry name" value="OM_YaeT"/>
    <property type="match status" value="1"/>
</dbReference>
<keyword evidence="5 8" id="KW-0677">Repeat</keyword>
<keyword evidence="7 8" id="KW-0998">Cell outer membrane</keyword>
<feature type="domain" description="POTRA" evidence="10">
    <location>
        <begin position="114"/>
        <end position="191"/>
    </location>
</feature>
<evidence type="ECO:0000256" key="1">
    <source>
        <dbReference type="ARBA" id="ARBA00004370"/>
    </source>
</evidence>
<dbReference type="GO" id="GO:0009279">
    <property type="term" value="C:cell outer membrane"/>
    <property type="evidence" value="ECO:0007669"/>
    <property type="project" value="UniProtKB-SubCell"/>
</dbReference>
<dbReference type="HAMAP" id="MF_01430">
    <property type="entry name" value="OM_assembly_BamA"/>
    <property type="match status" value="1"/>
</dbReference>
<evidence type="ECO:0000313" key="11">
    <source>
        <dbReference type="EMBL" id="KCV83557.1"/>
    </source>
</evidence>
<dbReference type="GO" id="GO:0043165">
    <property type="term" value="P:Gram-negative-bacterium-type cell outer membrane assembly"/>
    <property type="evidence" value="ECO:0007669"/>
    <property type="project" value="UniProtKB-UniRule"/>
</dbReference>
<keyword evidence="6 8" id="KW-0472">Membrane</keyword>
<dbReference type="InterPro" id="IPR023707">
    <property type="entry name" value="OM_assembly_BamA"/>
</dbReference>
<dbReference type="PROSITE" id="PS51779">
    <property type="entry name" value="POTRA"/>
    <property type="match status" value="3"/>
</dbReference>
<dbReference type="OrthoDB" id="9803054at2"/>
<feature type="domain" description="POTRA" evidence="10">
    <location>
        <begin position="46"/>
        <end position="113"/>
    </location>
</feature>
<evidence type="ECO:0000256" key="7">
    <source>
        <dbReference type="ARBA" id="ARBA00023237"/>
    </source>
</evidence>
<evidence type="ECO:0000256" key="6">
    <source>
        <dbReference type="ARBA" id="ARBA00023136"/>
    </source>
</evidence>
<evidence type="ECO:0000256" key="3">
    <source>
        <dbReference type="ARBA" id="ARBA00022692"/>
    </source>
</evidence>
<dbReference type="STRING" id="1461693.ATO10_02315"/>
<dbReference type="AlphaFoldDB" id="A0A058ZQW1"/>
<dbReference type="Proteomes" id="UP000024836">
    <property type="component" value="Unassembled WGS sequence"/>
</dbReference>
<dbReference type="InterPro" id="IPR000184">
    <property type="entry name" value="Bac_surfAg_D15"/>
</dbReference>
<evidence type="ECO:0000313" key="12">
    <source>
        <dbReference type="Proteomes" id="UP000024836"/>
    </source>
</evidence>
<evidence type="ECO:0000256" key="4">
    <source>
        <dbReference type="ARBA" id="ARBA00022729"/>
    </source>
</evidence>
<dbReference type="InterPro" id="IPR010827">
    <property type="entry name" value="BamA/TamA_POTRA"/>
</dbReference>
<dbReference type="Gene3D" id="2.40.160.50">
    <property type="entry name" value="membrane protein fhac: a member of the omp85/tpsb transporter family"/>
    <property type="match status" value="1"/>
</dbReference>
<keyword evidence="12" id="KW-1185">Reference proteome</keyword>
<evidence type="ECO:0000256" key="5">
    <source>
        <dbReference type="ARBA" id="ARBA00022737"/>
    </source>
</evidence>
<comment type="similarity">
    <text evidence="8">Belongs to the BamA family.</text>
</comment>
<dbReference type="InterPro" id="IPR034746">
    <property type="entry name" value="POTRA"/>
</dbReference>
<comment type="subcellular location">
    <subcellularLocation>
        <location evidence="8">Cell outer membrane</location>
    </subcellularLocation>
    <subcellularLocation>
        <location evidence="1">Membrane</location>
    </subcellularLocation>
</comment>